<keyword evidence="6" id="KW-0503">Monooxygenase</keyword>
<gene>
    <name evidence="9" type="ORF">A1O5_12179</name>
</gene>
<evidence type="ECO:0008006" key="11">
    <source>
        <dbReference type="Google" id="ProtNLM"/>
    </source>
</evidence>
<dbReference type="GO" id="GO:0016705">
    <property type="term" value="F:oxidoreductase activity, acting on paired donors, with incorporation or reduction of molecular oxygen"/>
    <property type="evidence" value="ECO:0007669"/>
    <property type="project" value="InterPro"/>
</dbReference>
<keyword evidence="8" id="KW-0812">Transmembrane</keyword>
<dbReference type="OrthoDB" id="6692864at2759"/>
<comment type="cofactor">
    <cofactor evidence="1 7">
        <name>heme</name>
        <dbReference type="ChEBI" id="CHEBI:30413"/>
    </cofactor>
</comment>
<dbReference type="CDD" id="cd11061">
    <property type="entry name" value="CYP67-like"/>
    <property type="match status" value="1"/>
</dbReference>
<dbReference type="eggNOG" id="KOG0158">
    <property type="taxonomic scope" value="Eukaryota"/>
</dbReference>
<dbReference type="InterPro" id="IPR050121">
    <property type="entry name" value="Cytochrome_P450_monoxygenase"/>
</dbReference>
<evidence type="ECO:0000256" key="2">
    <source>
        <dbReference type="ARBA" id="ARBA00010617"/>
    </source>
</evidence>
<evidence type="ECO:0000313" key="10">
    <source>
        <dbReference type="Proteomes" id="UP000019471"/>
    </source>
</evidence>
<feature type="transmembrane region" description="Helical" evidence="8">
    <location>
        <begin position="51"/>
        <end position="73"/>
    </location>
</feature>
<dbReference type="PANTHER" id="PTHR24305:SF187">
    <property type="entry name" value="P450, PUTATIVE (EUROFUNG)-RELATED"/>
    <property type="match status" value="1"/>
</dbReference>
<dbReference type="Pfam" id="PF00067">
    <property type="entry name" value="p450"/>
    <property type="match status" value="1"/>
</dbReference>
<dbReference type="RefSeq" id="XP_007750938.1">
    <property type="nucleotide sequence ID" value="XM_007752748.1"/>
</dbReference>
<dbReference type="GeneID" id="19196865"/>
<dbReference type="STRING" id="1182543.W9VUN3"/>
<dbReference type="HOGENOM" id="CLU_001570_14_10_1"/>
<dbReference type="AlphaFoldDB" id="W9VUN3"/>
<proteinExistence type="inferred from homology"/>
<keyword evidence="10" id="KW-1185">Reference proteome</keyword>
<evidence type="ECO:0000313" key="9">
    <source>
        <dbReference type="EMBL" id="EXJ59298.1"/>
    </source>
</evidence>
<dbReference type="InterPro" id="IPR036396">
    <property type="entry name" value="Cyt_P450_sf"/>
</dbReference>
<dbReference type="InterPro" id="IPR002401">
    <property type="entry name" value="Cyt_P450_E_grp-I"/>
</dbReference>
<evidence type="ECO:0000256" key="4">
    <source>
        <dbReference type="ARBA" id="ARBA00023002"/>
    </source>
</evidence>
<name>W9VUN3_9EURO</name>
<reference evidence="9 10" key="1">
    <citation type="submission" date="2013-03" db="EMBL/GenBank/DDBJ databases">
        <title>The Genome Sequence of Cladophialophora psammophila CBS 110553.</title>
        <authorList>
            <consortium name="The Broad Institute Genomics Platform"/>
            <person name="Cuomo C."/>
            <person name="de Hoog S."/>
            <person name="Gorbushina A."/>
            <person name="Walker B."/>
            <person name="Young S.K."/>
            <person name="Zeng Q."/>
            <person name="Gargeya S."/>
            <person name="Fitzgerald M."/>
            <person name="Haas B."/>
            <person name="Abouelleil A."/>
            <person name="Allen A.W."/>
            <person name="Alvarado L."/>
            <person name="Arachchi H.M."/>
            <person name="Berlin A.M."/>
            <person name="Chapman S.B."/>
            <person name="Gainer-Dewar J."/>
            <person name="Goldberg J."/>
            <person name="Griggs A."/>
            <person name="Gujja S."/>
            <person name="Hansen M."/>
            <person name="Howarth C."/>
            <person name="Imamovic A."/>
            <person name="Ireland A."/>
            <person name="Larimer J."/>
            <person name="McCowan C."/>
            <person name="Murphy C."/>
            <person name="Pearson M."/>
            <person name="Poon T.W."/>
            <person name="Priest M."/>
            <person name="Roberts A."/>
            <person name="Saif S."/>
            <person name="Shea T."/>
            <person name="Sisk P."/>
            <person name="Sykes S."/>
            <person name="Wortman J."/>
            <person name="Nusbaum C."/>
            <person name="Birren B."/>
        </authorList>
    </citation>
    <scope>NUCLEOTIDE SEQUENCE [LARGE SCALE GENOMIC DNA]</scope>
    <source>
        <strain evidence="9 10">CBS 110553</strain>
    </source>
</reference>
<dbReference type="GO" id="GO:0020037">
    <property type="term" value="F:heme binding"/>
    <property type="evidence" value="ECO:0007669"/>
    <property type="project" value="InterPro"/>
</dbReference>
<keyword evidence="8" id="KW-0472">Membrane</keyword>
<dbReference type="EMBL" id="AMGX01000032">
    <property type="protein sequence ID" value="EXJ59298.1"/>
    <property type="molecule type" value="Genomic_DNA"/>
</dbReference>
<evidence type="ECO:0000256" key="3">
    <source>
        <dbReference type="ARBA" id="ARBA00022723"/>
    </source>
</evidence>
<dbReference type="PRINTS" id="PR00463">
    <property type="entry name" value="EP450I"/>
</dbReference>
<evidence type="ECO:0000256" key="8">
    <source>
        <dbReference type="SAM" id="Phobius"/>
    </source>
</evidence>
<evidence type="ECO:0000256" key="1">
    <source>
        <dbReference type="ARBA" id="ARBA00001971"/>
    </source>
</evidence>
<evidence type="ECO:0000256" key="5">
    <source>
        <dbReference type="ARBA" id="ARBA00023004"/>
    </source>
</evidence>
<dbReference type="PRINTS" id="PR00385">
    <property type="entry name" value="P450"/>
</dbReference>
<dbReference type="Gene3D" id="1.10.630.10">
    <property type="entry name" value="Cytochrome P450"/>
    <property type="match status" value="1"/>
</dbReference>
<comment type="caution">
    <text evidence="9">The sequence shown here is derived from an EMBL/GenBank/DDBJ whole genome shotgun (WGS) entry which is preliminary data.</text>
</comment>
<keyword evidence="7" id="KW-0349">Heme</keyword>
<accession>W9VUN3</accession>
<keyword evidence="8" id="KW-1133">Transmembrane helix</keyword>
<keyword evidence="3 7" id="KW-0479">Metal-binding</keyword>
<dbReference type="GO" id="GO:0005506">
    <property type="term" value="F:iron ion binding"/>
    <property type="evidence" value="ECO:0007669"/>
    <property type="project" value="InterPro"/>
</dbReference>
<dbReference type="Proteomes" id="UP000019471">
    <property type="component" value="Unassembled WGS sequence"/>
</dbReference>
<keyword evidence="5 7" id="KW-0408">Iron</keyword>
<dbReference type="SUPFAM" id="SSF48264">
    <property type="entry name" value="Cytochrome P450"/>
    <property type="match status" value="1"/>
</dbReference>
<protein>
    <recommendedName>
        <fullName evidence="11">Cytochrome P450 oxidoreductase</fullName>
    </recommendedName>
</protein>
<organism evidence="9 10">
    <name type="scientific">Cladophialophora psammophila CBS 110553</name>
    <dbReference type="NCBI Taxonomy" id="1182543"/>
    <lineage>
        <taxon>Eukaryota</taxon>
        <taxon>Fungi</taxon>
        <taxon>Dikarya</taxon>
        <taxon>Ascomycota</taxon>
        <taxon>Pezizomycotina</taxon>
        <taxon>Eurotiomycetes</taxon>
        <taxon>Chaetothyriomycetidae</taxon>
        <taxon>Chaetothyriales</taxon>
        <taxon>Herpotrichiellaceae</taxon>
        <taxon>Cladophialophora</taxon>
    </lineage>
</organism>
<evidence type="ECO:0000256" key="7">
    <source>
        <dbReference type="PIRSR" id="PIRSR602401-1"/>
    </source>
</evidence>
<comment type="similarity">
    <text evidence="2">Belongs to the cytochrome P450 family.</text>
</comment>
<dbReference type="InterPro" id="IPR001128">
    <property type="entry name" value="Cyt_P450"/>
</dbReference>
<keyword evidence="4" id="KW-0560">Oxidoreductase</keyword>
<feature type="binding site" description="axial binding residue" evidence="7">
    <location>
        <position position="468"/>
    </location>
    <ligand>
        <name>heme</name>
        <dbReference type="ChEBI" id="CHEBI:30413"/>
    </ligand>
    <ligandPart>
        <name>Fe</name>
        <dbReference type="ChEBI" id="CHEBI:18248"/>
    </ligandPart>
</feature>
<dbReference type="GO" id="GO:0004497">
    <property type="term" value="F:monooxygenase activity"/>
    <property type="evidence" value="ECO:0007669"/>
    <property type="project" value="UniProtKB-KW"/>
</dbReference>
<sequence length="524" mass="59007">MISYISAIVAGLLTHLGAQYYEPTALQAVCWGTLANTVLGLRFWLLYTQSIVPFLLLLNAIYLITLYTSIFIYRTFFHRLRAFPGPFWARVSKLWTCEIHLRGDYHRETVRLHQKYGDIVRVAPNELDINDVEAIKLIYGSGSKLYKGPWYDGPSATGEARSIQGTKDHGKHRLRRKTWAQGNSGAAMIEFEPLMVQHLNVFIEQIRARKEVDIAHWYNFLSFDIMGDLTFGVPFDMVKTGQTHHFMDTIHKFMKAVSILSAIPWLNSLANALPTDSAVKDLEKFSRDCFQNRKAKGSSRKDLFYYLLGEDQDGTKLTELELIMDSRTAIVGGSDTTSIALGCLIYYLVAHQDKYKRLQAEVLAQGEQMDNNSLGNLPYLGAVINEALRLMPPVPQGLQRVVPPEGMQLAGKFIPGNTLVSVSPWTVQRDPRNWGRPDEFIPERWLGEGPEPCIKDAWIPFSIGAYGCVGKPLAMMELRVITATVVKNFDISFAKGFDAAAFEASVTNDFTMTPPRVEVVLSPR</sequence>
<dbReference type="PANTHER" id="PTHR24305">
    <property type="entry name" value="CYTOCHROME P450"/>
    <property type="match status" value="1"/>
</dbReference>
<evidence type="ECO:0000256" key="6">
    <source>
        <dbReference type="ARBA" id="ARBA00023033"/>
    </source>
</evidence>